<evidence type="ECO:0000256" key="4">
    <source>
        <dbReference type="ARBA" id="ARBA00022692"/>
    </source>
</evidence>
<evidence type="ECO:0000256" key="8">
    <source>
        <dbReference type="SAM" id="Phobius"/>
    </source>
</evidence>
<dbReference type="PANTHER" id="PTHR22950:SF458">
    <property type="entry name" value="SODIUM-COUPLED NEUTRAL AMINO ACID TRANSPORTER 11-RELATED"/>
    <property type="match status" value="1"/>
</dbReference>
<reference evidence="10 11" key="1">
    <citation type="journal article" date="2012" name="Genome Biol.">
        <title>The genome of the polar eukaryotic microalga coccomyxa subellipsoidea reveals traits of cold adaptation.</title>
        <authorList>
            <person name="Blanc G."/>
            <person name="Agarkova I."/>
            <person name="Grimwood J."/>
            <person name="Kuo A."/>
            <person name="Brueggeman A."/>
            <person name="Dunigan D."/>
            <person name="Gurnon J."/>
            <person name="Ladunga I."/>
            <person name="Lindquist E."/>
            <person name="Lucas S."/>
            <person name="Pangilinan J."/>
            <person name="Proschold T."/>
            <person name="Salamov A."/>
            <person name="Schmutz J."/>
            <person name="Weeks D."/>
            <person name="Yamada T."/>
            <person name="Claverie J.M."/>
            <person name="Grigoriev I."/>
            <person name="Van Etten J."/>
            <person name="Lomsadze A."/>
            <person name="Borodovsky M."/>
        </authorList>
    </citation>
    <scope>NUCLEOTIDE SEQUENCE [LARGE SCALE GENOMIC DNA]</scope>
    <source>
        <strain evidence="10 11">C-169</strain>
    </source>
</reference>
<comment type="similarity">
    <text evidence="2">Belongs to the amino acid/polyamine transporter 2 family.</text>
</comment>
<comment type="caution">
    <text evidence="10">The sequence shown here is derived from an EMBL/GenBank/DDBJ whole genome shotgun (WGS) entry which is preliminary data.</text>
</comment>
<accession>I0YVI0</accession>
<keyword evidence="11" id="KW-1185">Reference proteome</keyword>
<evidence type="ECO:0000256" key="7">
    <source>
        <dbReference type="ARBA" id="ARBA00023136"/>
    </source>
</evidence>
<comment type="subcellular location">
    <subcellularLocation>
        <location evidence="1">Membrane</location>
        <topology evidence="1">Multi-pass membrane protein</topology>
    </subcellularLocation>
</comment>
<keyword evidence="4 8" id="KW-0812">Transmembrane</keyword>
<dbReference type="RefSeq" id="XP_005646943.1">
    <property type="nucleotide sequence ID" value="XM_005646886.1"/>
</dbReference>
<dbReference type="GeneID" id="17040385"/>
<evidence type="ECO:0000256" key="2">
    <source>
        <dbReference type="ARBA" id="ARBA00008066"/>
    </source>
</evidence>
<dbReference type="AlphaFoldDB" id="I0YVI0"/>
<dbReference type="Pfam" id="PF01490">
    <property type="entry name" value="Aa_trans"/>
    <property type="match status" value="1"/>
</dbReference>
<dbReference type="GO" id="GO:0015179">
    <property type="term" value="F:L-amino acid transmembrane transporter activity"/>
    <property type="evidence" value="ECO:0007669"/>
    <property type="project" value="TreeGrafter"/>
</dbReference>
<evidence type="ECO:0000256" key="5">
    <source>
        <dbReference type="ARBA" id="ARBA00022970"/>
    </source>
</evidence>
<dbReference type="EMBL" id="AGSI01000010">
    <property type="protein sequence ID" value="EIE22399.1"/>
    <property type="molecule type" value="Genomic_DNA"/>
</dbReference>
<evidence type="ECO:0000256" key="3">
    <source>
        <dbReference type="ARBA" id="ARBA00022448"/>
    </source>
</evidence>
<keyword evidence="5" id="KW-0029">Amino-acid transport</keyword>
<feature type="transmembrane region" description="Helical" evidence="8">
    <location>
        <begin position="316"/>
        <end position="341"/>
    </location>
</feature>
<sequence length="384" mass="41475">MALPQAVATLGVVLGSLLIVLVYILSYVTIDILARASERSGKWTFGELINSYLGRAGSETLRFFIIINNGGLLITYTIMLGDVLVGKAPEYNGVIPNLTGIHTGDLWSLKSLAWAGAVGLFLALGFSSLTVALVVLAGLQGRLGNISWLPNPDLTGPDLKDKVLGVFSTLPVIALAYVCHYNVHPLLRELKAYSHRRWAIVLHWSLGLCTVFYVIIGVGLYLVFQDDTQSDVLLNFSVDSLGPLVGDGVAEAITYIVWLGYAFNLIVTYPMIQWGLREVIAEIVFGAPTVSTVPWALITVVILVVTYAIAMVVPNIWPVMTITGATAAVAIGWIYPALILMKTEGPRSWARRAGATIVILLGLVTAVVAVWSILGPYVSKMWGH</sequence>
<dbReference type="KEGG" id="csl:COCSUDRAFT_66605"/>
<proteinExistence type="inferred from homology"/>
<feature type="transmembrane region" description="Helical" evidence="8">
    <location>
        <begin position="112"/>
        <end position="143"/>
    </location>
</feature>
<feature type="transmembrane region" description="Helical" evidence="8">
    <location>
        <begin position="353"/>
        <end position="374"/>
    </location>
</feature>
<dbReference type="eggNOG" id="KOG1305">
    <property type="taxonomic scope" value="Eukaryota"/>
</dbReference>
<evidence type="ECO:0000313" key="10">
    <source>
        <dbReference type="EMBL" id="EIE22399.1"/>
    </source>
</evidence>
<feature type="domain" description="Amino acid transporter transmembrane" evidence="9">
    <location>
        <begin position="2"/>
        <end position="372"/>
    </location>
</feature>
<feature type="transmembrane region" description="Helical" evidence="8">
    <location>
        <begin position="204"/>
        <end position="224"/>
    </location>
</feature>
<feature type="transmembrane region" description="Helical" evidence="8">
    <location>
        <begin position="6"/>
        <end position="30"/>
    </location>
</feature>
<dbReference type="Proteomes" id="UP000007264">
    <property type="component" value="Unassembled WGS sequence"/>
</dbReference>
<evidence type="ECO:0000256" key="1">
    <source>
        <dbReference type="ARBA" id="ARBA00004141"/>
    </source>
</evidence>
<evidence type="ECO:0000313" key="11">
    <source>
        <dbReference type="Proteomes" id="UP000007264"/>
    </source>
</evidence>
<protein>
    <recommendedName>
        <fullName evidence="9">Amino acid transporter transmembrane domain-containing protein</fullName>
    </recommendedName>
</protein>
<dbReference type="PANTHER" id="PTHR22950">
    <property type="entry name" value="AMINO ACID TRANSPORTER"/>
    <property type="match status" value="1"/>
</dbReference>
<keyword evidence="7 8" id="KW-0472">Membrane</keyword>
<gene>
    <name evidence="10" type="ORF">COCSUDRAFT_66605</name>
</gene>
<feature type="transmembrane region" description="Helical" evidence="8">
    <location>
        <begin position="284"/>
        <end position="310"/>
    </location>
</feature>
<name>I0YVI0_COCSC</name>
<evidence type="ECO:0000259" key="9">
    <source>
        <dbReference type="Pfam" id="PF01490"/>
    </source>
</evidence>
<dbReference type="STRING" id="574566.I0YVI0"/>
<dbReference type="InterPro" id="IPR013057">
    <property type="entry name" value="AA_transpt_TM"/>
</dbReference>
<dbReference type="OrthoDB" id="28208at2759"/>
<feature type="transmembrane region" description="Helical" evidence="8">
    <location>
        <begin position="252"/>
        <end position="272"/>
    </location>
</feature>
<dbReference type="GO" id="GO:0016020">
    <property type="term" value="C:membrane"/>
    <property type="evidence" value="ECO:0007669"/>
    <property type="project" value="UniProtKB-SubCell"/>
</dbReference>
<organism evidence="10 11">
    <name type="scientific">Coccomyxa subellipsoidea (strain C-169)</name>
    <name type="common">Green microalga</name>
    <dbReference type="NCBI Taxonomy" id="574566"/>
    <lineage>
        <taxon>Eukaryota</taxon>
        <taxon>Viridiplantae</taxon>
        <taxon>Chlorophyta</taxon>
        <taxon>core chlorophytes</taxon>
        <taxon>Trebouxiophyceae</taxon>
        <taxon>Trebouxiophyceae incertae sedis</taxon>
        <taxon>Coccomyxaceae</taxon>
        <taxon>Coccomyxa</taxon>
        <taxon>Coccomyxa subellipsoidea</taxon>
    </lineage>
</organism>
<keyword evidence="3" id="KW-0813">Transport</keyword>
<evidence type="ECO:0000256" key="6">
    <source>
        <dbReference type="ARBA" id="ARBA00022989"/>
    </source>
</evidence>
<keyword evidence="6 8" id="KW-1133">Transmembrane helix</keyword>